<organism evidence="1 2">
    <name type="scientific">Malus domestica</name>
    <name type="common">Apple</name>
    <name type="synonym">Pyrus malus</name>
    <dbReference type="NCBI Taxonomy" id="3750"/>
    <lineage>
        <taxon>Eukaryota</taxon>
        <taxon>Viridiplantae</taxon>
        <taxon>Streptophyta</taxon>
        <taxon>Embryophyta</taxon>
        <taxon>Tracheophyta</taxon>
        <taxon>Spermatophyta</taxon>
        <taxon>Magnoliopsida</taxon>
        <taxon>eudicotyledons</taxon>
        <taxon>Gunneridae</taxon>
        <taxon>Pentapetalae</taxon>
        <taxon>rosids</taxon>
        <taxon>fabids</taxon>
        <taxon>Rosales</taxon>
        <taxon>Rosaceae</taxon>
        <taxon>Amygdaloideae</taxon>
        <taxon>Maleae</taxon>
        <taxon>Malus</taxon>
    </lineage>
</organism>
<gene>
    <name evidence="1" type="ORF">DVH24_009988</name>
</gene>
<dbReference type="AlphaFoldDB" id="A0A498JUQ9"/>
<reference evidence="1 2" key="1">
    <citation type="submission" date="2018-10" db="EMBL/GenBank/DDBJ databases">
        <title>A high-quality apple genome assembly.</title>
        <authorList>
            <person name="Hu J."/>
        </authorList>
    </citation>
    <scope>NUCLEOTIDE SEQUENCE [LARGE SCALE GENOMIC DNA]</scope>
    <source>
        <strain evidence="2">cv. HFTH1</strain>
        <tissue evidence="1">Young leaf</tissue>
    </source>
</reference>
<protein>
    <submittedName>
        <fullName evidence="1">Uncharacterized protein</fullName>
    </submittedName>
</protein>
<dbReference type="EMBL" id="RDQH01000331">
    <property type="protein sequence ID" value="RXH97663.1"/>
    <property type="molecule type" value="Genomic_DNA"/>
</dbReference>
<keyword evidence="2" id="KW-1185">Reference proteome</keyword>
<evidence type="ECO:0000313" key="1">
    <source>
        <dbReference type="EMBL" id="RXH97663.1"/>
    </source>
</evidence>
<name>A0A498JUQ9_MALDO</name>
<sequence>MGLGMVLHSMDPMKHWLYKVWENKKVDFNVVLIERNTVVWESKSSHPLDVIQRSLSCRDG</sequence>
<dbReference type="Proteomes" id="UP000290289">
    <property type="component" value="Chromosome 5"/>
</dbReference>
<evidence type="ECO:0000313" key="2">
    <source>
        <dbReference type="Proteomes" id="UP000290289"/>
    </source>
</evidence>
<comment type="caution">
    <text evidence="1">The sequence shown here is derived from an EMBL/GenBank/DDBJ whole genome shotgun (WGS) entry which is preliminary data.</text>
</comment>
<accession>A0A498JUQ9</accession>
<proteinExistence type="predicted"/>